<evidence type="ECO:0000256" key="4">
    <source>
        <dbReference type="SAM" id="MobiDB-lite"/>
    </source>
</evidence>
<dbReference type="Gene3D" id="3.40.47.10">
    <property type="match status" value="1"/>
</dbReference>
<dbReference type="SUPFAM" id="SSF53901">
    <property type="entry name" value="Thiolase-like"/>
    <property type="match status" value="1"/>
</dbReference>
<dbReference type="Gene3D" id="3.10.129.110">
    <property type="entry name" value="Polyketide synthase dehydratase"/>
    <property type="match status" value="1"/>
</dbReference>
<dbReference type="CDD" id="cd00833">
    <property type="entry name" value="PKS"/>
    <property type="match status" value="1"/>
</dbReference>
<gene>
    <name evidence="6" type="ORF">Aco03nite_030230</name>
</gene>
<dbReference type="InterPro" id="IPR001227">
    <property type="entry name" value="Ac_transferase_dom_sf"/>
</dbReference>
<feature type="compositionally biased region" description="Basic and acidic residues" evidence="4">
    <location>
        <begin position="1005"/>
        <end position="1033"/>
    </location>
</feature>
<dbReference type="Pfam" id="PF02801">
    <property type="entry name" value="Ketoacyl-synt_C"/>
    <property type="match status" value="1"/>
</dbReference>
<evidence type="ECO:0000313" key="7">
    <source>
        <dbReference type="Proteomes" id="UP000612282"/>
    </source>
</evidence>
<dbReference type="Gene3D" id="3.90.470.20">
    <property type="entry name" value="4'-phosphopantetheinyl transferase domain"/>
    <property type="match status" value="2"/>
</dbReference>
<dbReference type="SMART" id="SM00827">
    <property type="entry name" value="PKS_AT"/>
    <property type="match status" value="1"/>
</dbReference>
<dbReference type="SUPFAM" id="SSF52151">
    <property type="entry name" value="FabD/lysophospholipase-like"/>
    <property type="match status" value="1"/>
</dbReference>
<dbReference type="InterPro" id="IPR050091">
    <property type="entry name" value="PKS_NRPS_Biosynth_Enz"/>
</dbReference>
<dbReference type="SUPFAM" id="SSF56214">
    <property type="entry name" value="4'-phosphopantetheinyl transferase"/>
    <property type="match status" value="2"/>
</dbReference>
<accession>A0ABQ3X836</accession>
<dbReference type="PROSITE" id="PS00606">
    <property type="entry name" value="KS3_1"/>
    <property type="match status" value="1"/>
</dbReference>
<dbReference type="PROSITE" id="PS52004">
    <property type="entry name" value="KS3_2"/>
    <property type="match status" value="1"/>
</dbReference>
<dbReference type="Proteomes" id="UP000612282">
    <property type="component" value="Unassembled WGS sequence"/>
</dbReference>
<dbReference type="Pfam" id="PF00698">
    <property type="entry name" value="Acyl_transf_1"/>
    <property type="match status" value="1"/>
</dbReference>
<proteinExistence type="predicted"/>
<dbReference type="InterPro" id="IPR008278">
    <property type="entry name" value="4-PPantetheinyl_Trfase_dom"/>
</dbReference>
<dbReference type="InterPro" id="IPR014030">
    <property type="entry name" value="Ketoacyl_synth_N"/>
</dbReference>
<dbReference type="InterPro" id="IPR016039">
    <property type="entry name" value="Thiolase-like"/>
</dbReference>
<dbReference type="SMART" id="SM00825">
    <property type="entry name" value="PKS_KS"/>
    <property type="match status" value="1"/>
</dbReference>
<keyword evidence="7" id="KW-1185">Reference proteome</keyword>
<feature type="region of interest" description="Disordered" evidence="4">
    <location>
        <begin position="978"/>
        <end position="1040"/>
    </location>
</feature>
<dbReference type="InterPro" id="IPR016036">
    <property type="entry name" value="Malonyl_transacylase_ACP-bd"/>
</dbReference>
<dbReference type="InterPro" id="IPR032821">
    <property type="entry name" value="PKS_assoc"/>
</dbReference>
<dbReference type="Pfam" id="PF01648">
    <property type="entry name" value="ACPS"/>
    <property type="match status" value="1"/>
</dbReference>
<dbReference type="InterPro" id="IPR020841">
    <property type="entry name" value="PKS_Beta-ketoAc_synthase_dom"/>
</dbReference>
<dbReference type="InterPro" id="IPR014043">
    <property type="entry name" value="Acyl_transferase_dom"/>
</dbReference>
<keyword evidence="3" id="KW-0808">Transferase</keyword>
<dbReference type="SUPFAM" id="SSF55048">
    <property type="entry name" value="Probable ACP-binding domain of malonyl-CoA ACP transacylase"/>
    <property type="match status" value="1"/>
</dbReference>
<evidence type="ECO:0000313" key="6">
    <source>
        <dbReference type="EMBL" id="GID54619.1"/>
    </source>
</evidence>
<dbReference type="InterPro" id="IPR037143">
    <property type="entry name" value="4-PPantetheinyl_Trfase_dom_sf"/>
</dbReference>
<feature type="domain" description="Ketosynthase family 3 (KS3)" evidence="5">
    <location>
        <begin position="6"/>
        <end position="466"/>
    </location>
</feature>
<comment type="caution">
    <text evidence="6">The sequence shown here is derived from an EMBL/GenBank/DDBJ whole genome shotgun (WGS) entry which is preliminary data.</text>
</comment>
<dbReference type="InterPro" id="IPR014031">
    <property type="entry name" value="Ketoacyl_synth_C"/>
</dbReference>
<dbReference type="InterPro" id="IPR049551">
    <property type="entry name" value="PKS_DH_C"/>
</dbReference>
<feature type="region of interest" description="Disordered" evidence="4">
    <location>
        <begin position="1774"/>
        <end position="1795"/>
    </location>
</feature>
<evidence type="ECO:0000256" key="1">
    <source>
        <dbReference type="ARBA" id="ARBA00022450"/>
    </source>
</evidence>
<sequence length="1870" mass="193571">MSAPVPEAVAIVGMGAVFPGAGDIGTFWRNIVTGVDATADVPVSRWDPATFYDPGAYHRPPVADRFYCRRGGFVDDVATFDPTRFGIMPAAVAVTDPDQLLALRAAAEAIEDAGGAGALPDRSRIGVIIGRGGYLTPGMARLDQRVRTVTQLLSTLRELVPGLSTGQLADVRKQFLAALGPESPDAAIGLVPNFAAARLANRFDLRGPSYTVDAACASGLLAVDAAVRELTTGRCDAVLAGAVHVCHDPTLWSVFTQLRALSPSERIRPFDRRADGTLMAEGTGVLVLKRHADALRAGDRVYALVRGVGVASDGRAASLVSPSADGQVLAVRRAWEAAGLDPAAPDSVGLIEAHGTATPVGDTAELTTLARAFGTGGPTIGLGTVKSMIGHAMPAAGMAGLIKAALAVHNGILPPTLHVDEPHPALASTRCLPIHRATPWPADSPRRAGVNAFGFGGINAHVVLEHPGSGPGGTPTFAAGAPVISSGHPAPSSASATQGRVLAAPAAAVLPAETGAALPARGSAPADPFRIPPPPAALITPAPAAVPSARPAPAAVSSTHPVSLAVPSTHPASAAVLFTQPVPTAVSVTGAGGDFVEPLLLLAADSREALTDRLAISDEELLARSAAGDFLRGDFSADTEPGSCRLAIVAPTPRRLALARKVIERGRPWRGREDIWFTTEPLLTGDGTLAFLFPGFEPEFAPRLDEVAAHLGLAGPRLTGGTELHSRGADVVAVGRFLAEALSELGVVPDLVSGHSLGEWTAMVAAGSYRAADVDSFVASLRPGTVPVPEVDYAAVGCGADRALSIAAAPGVVISHDNCPHQSVLCGPPAAITAALERLRAEGVPGEVLAFRSGFHTPMATPFLAAVRASFDMLPLDPPHTPVWSATTLAPYPQEPADVRQLLVRHLLEPVRFRQLLERLHDRGVRGFVQVGPGSLTGFVADTLGRQDHLTIAAHTPSRGGTAQLRRVAAALWTEGRTPDWSRLPTPARSTAASTQVPAPPAEPPAERHLTEVREQPNEPNTERARAKAKEGSGLKGGTPVRLALGAPQVQLAGTIPPLIPAVPAANGVPLPIAAGLLPTDGVPLPIAAGLLPTDGLPLSAAAALLPTDGASLSTAAGLPPVADGPLLTAGAALPTIGAALPASGVPLQAAGVPFPATDSPILAALAATLAETSAAAREVAEAWFAASIANPAQVPPSSSQIPAKAGQIPVQAGQIPARSPLEPTRQVSPAGVGGVRTVECSLGGMPWLTDHSLIPQAAGWAEPSDRFPVVPLTGLLELMGEAAREISPGLIVVGLEQVRVRRWLVVDPPTTVTVRAVSAGAGKVKVSIDGYASGTVLVASGYPVPPPVDNGALREERPAPVDAVRLYVDNWMFHGPEFAGVSRLDVLAADGIRGELTALPAPGALLDAAGQLIGHWMQVSADVDQVVFPIGIAGVHWFGPPPEPGERLQCTARVTELTDDRMRADAQLIGADGRVRVTITDWVTHRFSTDDRMWQLKQHPGTVGAGEPQPDGWCLVRERWPDTATRELVMRRYLVAAERAEYADRNPMAQRAWLLGRVAAKDAVRELFRRRGVKELFPCEIRVGNDPGGRPWARGPAGELFHISLAHSGPIAVAIAVEHASRPTAGREGVDVGVVPTAGREGVDVGVEPTAGREGVDIGVEPVAERESVGIDVEPVAERAIADVALTEAEKRLFEQTDPVDRAELLTRLWTAKEATAKAAGTGLEGNPRRFAAGELTADGCIVTADGHRWTIRHRAIEVSGRRYVVAWTTEPPRKAGTAEASSRAGTPEPPDGAWMAEPPDGAWMAEPPDGAWTAEASDGAWMAEPPGEVGMGELLNRGWAAGAARAGGMAGALGDGPGTELPSQGGNA</sequence>
<dbReference type="InterPro" id="IPR020807">
    <property type="entry name" value="PKS_DH"/>
</dbReference>
<keyword evidence="2" id="KW-0597">Phosphoprotein</keyword>
<reference evidence="6 7" key="1">
    <citation type="submission" date="2021-01" db="EMBL/GenBank/DDBJ databases">
        <title>Whole genome shotgun sequence of Actinoplanes couchii NBRC 106145.</title>
        <authorList>
            <person name="Komaki H."/>
            <person name="Tamura T."/>
        </authorList>
    </citation>
    <scope>NUCLEOTIDE SEQUENCE [LARGE SCALE GENOMIC DNA]</scope>
    <source>
        <strain evidence="6 7">NBRC 106145</strain>
    </source>
</reference>
<dbReference type="EMBL" id="BOMG01000042">
    <property type="protein sequence ID" value="GID54619.1"/>
    <property type="molecule type" value="Genomic_DNA"/>
</dbReference>
<protein>
    <recommendedName>
        <fullName evidence="5">Ketosynthase family 3 (KS3) domain-containing protein</fullName>
    </recommendedName>
</protein>
<dbReference type="InterPro" id="IPR042104">
    <property type="entry name" value="PKS_dehydratase_sf"/>
</dbReference>
<name>A0ABQ3X836_9ACTN</name>
<dbReference type="InterPro" id="IPR018201">
    <property type="entry name" value="Ketoacyl_synth_AS"/>
</dbReference>
<dbReference type="Pfam" id="PF14765">
    <property type="entry name" value="PS-DH"/>
    <property type="match status" value="1"/>
</dbReference>
<feature type="compositionally biased region" description="Polar residues" evidence="4">
    <location>
        <begin position="988"/>
        <end position="997"/>
    </location>
</feature>
<dbReference type="Pfam" id="PF00109">
    <property type="entry name" value="ketoacyl-synt"/>
    <property type="match status" value="1"/>
</dbReference>
<dbReference type="Gene3D" id="3.40.366.10">
    <property type="entry name" value="Malonyl-Coenzyme A Acyl Carrier Protein, domain 2"/>
    <property type="match status" value="1"/>
</dbReference>
<dbReference type="Pfam" id="PF16197">
    <property type="entry name" value="KAsynt_C_assoc"/>
    <property type="match status" value="1"/>
</dbReference>
<evidence type="ECO:0000256" key="2">
    <source>
        <dbReference type="ARBA" id="ARBA00022553"/>
    </source>
</evidence>
<dbReference type="PANTHER" id="PTHR43775">
    <property type="entry name" value="FATTY ACID SYNTHASE"/>
    <property type="match status" value="1"/>
</dbReference>
<evidence type="ECO:0000259" key="5">
    <source>
        <dbReference type="PROSITE" id="PS52004"/>
    </source>
</evidence>
<evidence type="ECO:0000256" key="3">
    <source>
        <dbReference type="ARBA" id="ARBA00022679"/>
    </source>
</evidence>
<organism evidence="6 7">
    <name type="scientific">Actinoplanes couchii</name>
    <dbReference type="NCBI Taxonomy" id="403638"/>
    <lineage>
        <taxon>Bacteria</taxon>
        <taxon>Bacillati</taxon>
        <taxon>Actinomycetota</taxon>
        <taxon>Actinomycetes</taxon>
        <taxon>Micromonosporales</taxon>
        <taxon>Micromonosporaceae</taxon>
        <taxon>Actinoplanes</taxon>
    </lineage>
</organism>
<dbReference type="PANTHER" id="PTHR43775:SF37">
    <property type="entry name" value="SI:DKEY-61P9.11"/>
    <property type="match status" value="1"/>
</dbReference>
<dbReference type="InterPro" id="IPR016035">
    <property type="entry name" value="Acyl_Trfase/lysoPLipase"/>
</dbReference>
<keyword evidence="1" id="KW-0596">Phosphopantetheine</keyword>
<dbReference type="SMART" id="SM00826">
    <property type="entry name" value="PKS_DH"/>
    <property type="match status" value="1"/>
</dbReference>
<dbReference type="RefSeq" id="WP_203795713.1">
    <property type="nucleotide sequence ID" value="NZ_JAVDQL010000001.1"/>
</dbReference>